<gene>
    <name evidence="2" type="ORF">MM415A05041_0003</name>
    <name evidence="3" type="ORF">MM415B03944_0006</name>
</gene>
<keyword evidence="2" id="KW-0645">Protease</keyword>
<dbReference type="GO" id="GO:0004252">
    <property type="term" value="F:serine-type endopeptidase activity"/>
    <property type="evidence" value="ECO:0007669"/>
    <property type="project" value="InterPro"/>
</dbReference>
<dbReference type="GO" id="GO:0004176">
    <property type="term" value="F:ATP-dependent peptidase activity"/>
    <property type="evidence" value="ECO:0007669"/>
    <property type="project" value="InterPro"/>
</dbReference>
<dbReference type="CDD" id="cd07017">
    <property type="entry name" value="S14_ClpP_2"/>
    <property type="match status" value="1"/>
</dbReference>
<dbReference type="AlphaFoldDB" id="A0A6M3JGC6"/>
<keyword evidence="2" id="KW-0378">Hydrolase</keyword>
<dbReference type="GO" id="GO:0051117">
    <property type="term" value="F:ATPase binding"/>
    <property type="evidence" value="ECO:0007669"/>
    <property type="project" value="TreeGrafter"/>
</dbReference>
<dbReference type="EMBL" id="MT143209">
    <property type="protein sequence ID" value="QJA94171.1"/>
    <property type="molecule type" value="Genomic_DNA"/>
</dbReference>
<proteinExistence type="inferred from homology"/>
<dbReference type="GO" id="GO:0009368">
    <property type="term" value="C:endopeptidase Clp complex"/>
    <property type="evidence" value="ECO:0007669"/>
    <property type="project" value="TreeGrafter"/>
</dbReference>
<sequence>MKKNRDNDDSRNIFISGELDEENTKKVIERMLELQEISINKPISIIIDSYGGNVDSMFAITDVMDILVPDVNTICVGKAMSASAFIFICGTNGKRLMSKTSRLMLHQMSQCIHGDVKDLDIYTEEIKYLQSVMVHEISKRSKLSVSSVEDIIDRERYIRPNEAIKMGLCDGIIRRLQC</sequence>
<accession>A0A6M3JGC6</accession>
<evidence type="ECO:0000313" key="3">
    <source>
        <dbReference type="EMBL" id="QJA94171.1"/>
    </source>
</evidence>
<dbReference type="PANTHER" id="PTHR10381">
    <property type="entry name" value="ATP-DEPENDENT CLP PROTEASE PROTEOLYTIC SUBUNIT"/>
    <property type="match status" value="1"/>
</dbReference>
<dbReference type="PANTHER" id="PTHR10381:SF11">
    <property type="entry name" value="ATP-DEPENDENT CLP PROTEASE PROTEOLYTIC SUBUNIT, MITOCHONDRIAL"/>
    <property type="match status" value="1"/>
</dbReference>
<dbReference type="InterPro" id="IPR023562">
    <property type="entry name" value="ClpP/TepA"/>
</dbReference>
<comment type="similarity">
    <text evidence="1">Belongs to the peptidase S14 family.</text>
</comment>
<dbReference type="EMBL" id="MT141680">
    <property type="protein sequence ID" value="QJA69134.1"/>
    <property type="molecule type" value="Genomic_DNA"/>
</dbReference>
<name>A0A6M3JGC6_9ZZZZ</name>
<organism evidence="2">
    <name type="scientific">viral metagenome</name>
    <dbReference type="NCBI Taxonomy" id="1070528"/>
    <lineage>
        <taxon>unclassified sequences</taxon>
        <taxon>metagenomes</taxon>
        <taxon>organismal metagenomes</taxon>
    </lineage>
</organism>
<dbReference type="InterPro" id="IPR029045">
    <property type="entry name" value="ClpP/crotonase-like_dom_sf"/>
</dbReference>
<dbReference type="PRINTS" id="PR00127">
    <property type="entry name" value="CLPPROTEASEP"/>
</dbReference>
<dbReference type="Pfam" id="PF00574">
    <property type="entry name" value="CLP_protease"/>
    <property type="match status" value="1"/>
</dbReference>
<protein>
    <submittedName>
        <fullName evidence="2">Putative protease</fullName>
    </submittedName>
</protein>
<reference evidence="2" key="1">
    <citation type="submission" date="2020-03" db="EMBL/GenBank/DDBJ databases">
        <title>The deep terrestrial virosphere.</title>
        <authorList>
            <person name="Holmfeldt K."/>
            <person name="Nilsson E."/>
            <person name="Simone D."/>
            <person name="Lopez-Fernandez M."/>
            <person name="Wu X."/>
            <person name="de Brujin I."/>
            <person name="Lundin D."/>
            <person name="Andersson A."/>
            <person name="Bertilsson S."/>
            <person name="Dopson M."/>
        </authorList>
    </citation>
    <scope>NUCLEOTIDE SEQUENCE</scope>
    <source>
        <strain evidence="2">MM415A05041</strain>
        <strain evidence="3">MM415B03944</strain>
    </source>
</reference>
<dbReference type="Gene3D" id="3.90.226.10">
    <property type="entry name" value="2-enoyl-CoA Hydratase, Chain A, domain 1"/>
    <property type="match status" value="1"/>
</dbReference>
<dbReference type="SUPFAM" id="SSF52096">
    <property type="entry name" value="ClpP/crotonase"/>
    <property type="match status" value="1"/>
</dbReference>
<evidence type="ECO:0000313" key="2">
    <source>
        <dbReference type="EMBL" id="QJA69134.1"/>
    </source>
</evidence>
<evidence type="ECO:0000256" key="1">
    <source>
        <dbReference type="ARBA" id="ARBA00007039"/>
    </source>
</evidence>
<dbReference type="InterPro" id="IPR001907">
    <property type="entry name" value="ClpP"/>
</dbReference>
<dbReference type="GO" id="GO:0006515">
    <property type="term" value="P:protein quality control for misfolded or incompletely synthesized proteins"/>
    <property type="evidence" value="ECO:0007669"/>
    <property type="project" value="TreeGrafter"/>
</dbReference>